<gene>
    <name evidence="2" type="ORF">PITG_11338</name>
</gene>
<accession>D0NIK1</accession>
<dbReference type="EMBL" id="DS028140">
    <property type="protein sequence ID" value="EEY59335.1"/>
    <property type="molecule type" value="Genomic_DNA"/>
</dbReference>
<reference evidence="3" key="1">
    <citation type="journal article" date="2009" name="Nature">
        <title>Genome sequence and analysis of the Irish potato famine pathogen Phytophthora infestans.</title>
        <authorList>
            <consortium name="The Broad Institute Genome Sequencing Platform"/>
            <person name="Haas B.J."/>
            <person name="Kamoun S."/>
            <person name="Zody M.C."/>
            <person name="Jiang R.H."/>
            <person name="Handsaker R.E."/>
            <person name="Cano L.M."/>
            <person name="Grabherr M."/>
            <person name="Kodira C.D."/>
            <person name="Raffaele S."/>
            <person name="Torto-Alalibo T."/>
            <person name="Bozkurt T.O."/>
            <person name="Ah-Fong A.M."/>
            <person name="Alvarado L."/>
            <person name="Anderson V.L."/>
            <person name="Armstrong M.R."/>
            <person name="Avrova A."/>
            <person name="Baxter L."/>
            <person name="Beynon J."/>
            <person name="Boevink P.C."/>
            <person name="Bollmann S.R."/>
            <person name="Bos J.I."/>
            <person name="Bulone V."/>
            <person name="Cai G."/>
            <person name="Cakir C."/>
            <person name="Carrington J.C."/>
            <person name="Chawner M."/>
            <person name="Conti L."/>
            <person name="Costanzo S."/>
            <person name="Ewan R."/>
            <person name="Fahlgren N."/>
            <person name="Fischbach M.A."/>
            <person name="Fugelstad J."/>
            <person name="Gilroy E.M."/>
            <person name="Gnerre S."/>
            <person name="Green P.J."/>
            <person name="Grenville-Briggs L.J."/>
            <person name="Griffith J."/>
            <person name="Grunwald N.J."/>
            <person name="Horn K."/>
            <person name="Horner N.R."/>
            <person name="Hu C.H."/>
            <person name="Huitema E."/>
            <person name="Jeong D.H."/>
            <person name="Jones A.M."/>
            <person name="Jones J.D."/>
            <person name="Jones R.W."/>
            <person name="Karlsson E.K."/>
            <person name="Kunjeti S.G."/>
            <person name="Lamour K."/>
            <person name="Liu Z."/>
            <person name="Ma L."/>
            <person name="Maclean D."/>
            <person name="Chibucos M.C."/>
            <person name="McDonald H."/>
            <person name="McWalters J."/>
            <person name="Meijer H.J."/>
            <person name="Morgan W."/>
            <person name="Morris P.F."/>
            <person name="Munro C.A."/>
            <person name="O'Neill K."/>
            <person name="Ospina-Giraldo M."/>
            <person name="Pinzon A."/>
            <person name="Pritchard L."/>
            <person name="Ramsahoye B."/>
            <person name="Ren Q."/>
            <person name="Restrepo S."/>
            <person name="Roy S."/>
            <person name="Sadanandom A."/>
            <person name="Savidor A."/>
            <person name="Schornack S."/>
            <person name="Schwartz D.C."/>
            <person name="Schumann U.D."/>
            <person name="Schwessinger B."/>
            <person name="Seyer L."/>
            <person name="Sharpe T."/>
            <person name="Silvar C."/>
            <person name="Song J."/>
            <person name="Studholme D.J."/>
            <person name="Sykes S."/>
            <person name="Thines M."/>
            <person name="van de Vondervoort P.J."/>
            <person name="Phuntumart V."/>
            <person name="Wawra S."/>
            <person name="Weide R."/>
            <person name="Win J."/>
            <person name="Young C."/>
            <person name="Zhou S."/>
            <person name="Fry W."/>
            <person name="Meyers B.C."/>
            <person name="van West P."/>
            <person name="Ristaino J."/>
            <person name="Govers F."/>
            <person name="Birch P.R."/>
            <person name="Whisson S.C."/>
            <person name="Judelson H.S."/>
            <person name="Nusbaum C."/>
        </authorList>
    </citation>
    <scope>NUCLEOTIDE SEQUENCE [LARGE SCALE GENOMIC DNA]</scope>
    <source>
        <strain evidence="3">T30-4</strain>
    </source>
</reference>
<evidence type="ECO:0000256" key="1">
    <source>
        <dbReference type="SAM" id="MobiDB-lite"/>
    </source>
</evidence>
<dbReference type="Proteomes" id="UP000006643">
    <property type="component" value="Unassembled WGS sequence"/>
</dbReference>
<dbReference type="VEuPathDB" id="FungiDB:PITG_11338"/>
<feature type="compositionally biased region" description="Low complexity" evidence="1">
    <location>
        <begin position="169"/>
        <end position="202"/>
    </location>
</feature>
<dbReference type="AlphaFoldDB" id="D0NIK1"/>
<keyword evidence="3" id="KW-1185">Reference proteome</keyword>
<organism evidence="2 3">
    <name type="scientific">Phytophthora infestans (strain T30-4)</name>
    <name type="common">Potato late blight agent</name>
    <dbReference type="NCBI Taxonomy" id="403677"/>
    <lineage>
        <taxon>Eukaryota</taxon>
        <taxon>Sar</taxon>
        <taxon>Stramenopiles</taxon>
        <taxon>Oomycota</taxon>
        <taxon>Peronosporomycetes</taxon>
        <taxon>Peronosporales</taxon>
        <taxon>Peronosporaceae</taxon>
        <taxon>Phytophthora</taxon>
    </lineage>
</organism>
<dbReference type="HOGENOM" id="CLU_859119_0_0_1"/>
<sequence>MLRRRPPRRSDCLALVCTVVRDSMELALPVFMVEPALVQVCTVEVPAMVVLVLGCTVEVLVALVLVCTVEAPDMVVLVLGCLVEKPATEALVLGCLVGKPATEALVLGSGAGVGGAGLGNGYRRWLVSEELRVSVLVPVSEVVANAGVGGGVGGSAGVGGAASTGVGGATKTTDGKTSTSTSQNGGAKATATTTTAGTTTGTRPARVLRRSRQVIACCGRIKSSHDRVSCVTVIGGTCYLEFGLCKNLQCKHTGTYGPPHTSKMLVIMASKKTLSLSITTVNAGRLPSGAVQSSFPILLTRAHIKQLSCIRRLSKNTQAQHVQQ</sequence>
<dbReference type="InParanoid" id="D0NIK1"/>
<protein>
    <submittedName>
        <fullName evidence="2">Uncharacterized protein</fullName>
    </submittedName>
</protein>
<evidence type="ECO:0000313" key="3">
    <source>
        <dbReference type="Proteomes" id="UP000006643"/>
    </source>
</evidence>
<name>D0NIK1_PHYIT</name>
<dbReference type="RefSeq" id="XP_002900945.1">
    <property type="nucleotide sequence ID" value="XM_002900899.1"/>
</dbReference>
<feature type="region of interest" description="Disordered" evidence="1">
    <location>
        <begin position="164"/>
        <end position="203"/>
    </location>
</feature>
<evidence type="ECO:0000313" key="2">
    <source>
        <dbReference type="EMBL" id="EEY59335.1"/>
    </source>
</evidence>
<dbReference type="GeneID" id="9473420"/>
<dbReference type="KEGG" id="pif:PITG_11338"/>
<proteinExistence type="predicted"/>